<keyword evidence="3" id="KW-1185">Reference proteome</keyword>
<evidence type="ECO:0000256" key="1">
    <source>
        <dbReference type="SAM" id="Phobius"/>
    </source>
</evidence>
<sequence>MDSKYLFVLIAYLYVFIRFIVISFKIYRNAKSINFLYFSPIRINKENKYTLLRYSLYMVIINLIIINILLFRFNVYLVLALTGLYFPIVTKVERIYKKQSNN</sequence>
<feature type="transmembrane region" description="Helical" evidence="1">
    <location>
        <begin position="51"/>
        <end position="69"/>
    </location>
</feature>
<gene>
    <name evidence="2" type="ORF">GCM10008916_29680</name>
</gene>
<evidence type="ECO:0000313" key="2">
    <source>
        <dbReference type="EMBL" id="GAA0860829.1"/>
    </source>
</evidence>
<accession>A0ABP3X579</accession>
<reference evidence="3" key="1">
    <citation type="journal article" date="2019" name="Int. J. Syst. Evol. Microbiol.">
        <title>The Global Catalogue of Microorganisms (GCM) 10K type strain sequencing project: providing services to taxonomists for standard genome sequencing and annotation.</title>
        <authorList>
            <consortium name="The Broad Institute Genomics Platform"/>
            <consortium name="The Broad Institute Genome Sequencing Center for Infectious Disease"/>
            <person name="Wu L."/>
            <person name="Ma J."/>
        </authorList>
    </citation>
    <scope>NUCLEOTIDE SEQUENCE [LARGE SCALE GENOMIC DNA]</scope>
    <source>
        <strain evidence="3">JCM 6485</strain>
    </source>
</reference>
<keyword evidence="1" id="KW-0812">Transmembrane</keyword>
<protein>
    <submittedName>
        <fullName evidence="2">Uncharacterized protein</fullName>
    </submittedName>
</protein>
<keyword evidence="1" id="KW-0472">Membrane</keyword>
<feature type="transmembrane region" description="Helical" evidence="1">
    <location>
        <begin position="75"/>
        <end position="92"/>
    </location>
</feature>
<dbReference type="Proteomes" id="UP001501764">
    <property type="component" value="Unassembled WGS sequence"/>
</dbReference>
<evidence type="ECO:0000313" key="3">
    <source>
        <dbReference type="Proteomes" id="UP001501764"/>
    </source>
</evidence>
<dbReference type="EMBL" id="BAAACO010000010">
    <property type="protein sequence ID" value="GAA0860829.1"/>
    <property type="molecule type" value="Genomic_DNA"/>
</dbReference>
<name>A0ABP3X579_9CLOT</name>
<keyword evidence="1" id="KW-1133">Transmembrane helix</keyword>
<comment type="caution">
    <text evidence="2">The sequence shown here is derived from an EMBL/GenBank/DDBJ whole genome shotgun (WGS) entry which is preliminary data.</text>
</comment>
<feature type="transmembrane region" description="Helical" evidence="1">
    <location>
        <begin position="6"/>
        <end position="27"/>
    </location>
</feature>
<organism evidence="2 3">
    <name type="scientific">Clostridium nitritogenes</name>
    <dbReference type="NCBI Taxonomy" id="83340"/>
    <lineage>
        <taxon>Bacteria</taxon>
        <taxon>Bacillati</taxon>
        <taxon>Bacillota</taxon>
        <taxon>Clostridia</taxon>
        <taxon>Eubacteriales</taxon>
        <taxon>Clostridiaceae</taxon>
        <taxon>Clostridium</taxon>
    </lineage>
</organism>
<proteinExistence type="predicted"/>